<dbReference type="Proteomes" id="UP000030693">
    <property type="component" value="Unassembled WGS sequence"/>
</dbReference>
<dbReference type="AlphaFoldDB" id="A0A058Z4J5"/>
<name>A0A058Z4J5_FONAL</name>
<feature type="region of interest" description="Disordered" evidence="1">
    <location>
        <begin position="38"/>
        <end position="65"/>
    </location>
</feature>
<proteinExistence type="predicted"/>
<keyword evidence="3" id="KW-1185">Reference proteome</keyword>
<dbReference type="RefSeq" id="XP_009496419.1">
    <property type="nucleotide sequence ID" value="XM_009498144.1"/>
</dbReference>
<evidence type="ECO:0000313" key="2">
    <source>
        <dbReference type="EMBL" id="KCV68848.1"/>
    </source>
</evidence>
<reference evidence="2" key="1">
    <citation type="submission" date="2013-04" db="EMBL/GenBank/DDBJ databases">
        <title>The Genome Sequence of Fonticula alba ATCC 38817.</title>
        <authorList>
            <consortium name="The Broad Institute Genomics Platform"/>
            <person name="Russ C."/>
            <person name="Cuomo C."/>
            <person name="Burger G."/>
            <person name="Gray M.W."/>
            <person name="Holland P.W.H."/>
            <person name="King N."/>
            <person name="Lang F.B.F."/>
            <person name="Roger A.J."/>
            <person name="Ruiz-Trillo I."/>
            <person name="Brown M."/>
            <person name="Walker B."/>
            <person name="Young S."/>
            <person name="Zeng Q."/>
            <person name="Gargeya S."/>
            <person name="Fitzgerald M."/>
            <person name="Haas B."/>
            <person name="Abouelleil A."/>
            <person name="Allen A.W."/>
            <person name="Alvarado L."/>
            <person name="Arachchi H.M."/>
            <person name="Berlin A.M."/>
            <person name="Chapman S.B."/>
            <person name="Gainer-Dewar J."/>
            <person name="Goldberg J."/>
            <person name="Griggs A."/>
            <person name="Gujja S."/>
            <person name="Hansen M."/>
            <person name="Howarth C."/>
            <person name="Imamovic A."/>
            <person name="Ireland A."/>
            <person name="Larimer J."/>
            <person name="McCowan C."/>
            <person name="Murphy C."/>
            <person name="Pearson M."/>
            <person name="Poon T.W."/>
            <person name="Priest M."/>
            <person name="Roberts A."/>
            <person name="Saif S."/>
            <person name="Shea T."/>
            <person name="Sisk P."/>
            <person name="Sykes S."/>
            <person name="Wortman J."/>
            <person name="Nusbaum C."/>
            <person name="Birren B."/>
        </authorList>
    </citation>
    <scope>NUCLEOTIDE SEQUENCE [LARGE SCALE GENOMIC DNA]</scope>
    <source>
        <strain evidence="2">ATCC 38817</strain>
    </source>
</reference>
<dbReference type="GeneID" id="20528991"/>
<evidence type="ECO:0000256" key="1">
    <source>
        <dbReference type="SAM" id="MobiDB-lite"/>
    </source>
</evidence>
<sequence>MDSSASPPAGEPAQLLLERSWRQLAAFHEAFAGLLGVLSPPEAPGDPGPGEATAPGRNARINPRPVGRADVEAAVAALVRVGRALSETCEGMAAREDFLCIEAELIYRARQSTSRQPLDRDPGLPAFRPEHLHALRRRVQALDKQEAFLNDVIIREGREPLLRLRRQLAECEAVARQANIDLATPPLK</sequence>
<evidence type="ECO:0000313" key="3">
    <source>
        <dbReference type="Proteomes" id="UP000030693"/>
    </source>
</evidence>
<protein>
    <submittedName>
        <fullName evidence="2">Uncharacterized protein</fullName>
    </submittedName>
</protein>
<organism evidence="2">
    <name type="scientific">Fonticula alba</name>
    <name type="common">Slime mold</name>
    <dbReference type="NCBI Taxonomy" id="691883"/>
    <lineage>
        <taxon>Eukaryota</taxon>
        <taxon>Rotosphaerida</taxon>
        <taxon>Fonticulaceae</taxon>
        <taxon>Fonticula</taxon>
    </lineage>
</organism>
<gene>
    <name evidence="2" type="ORF">H696_04266</name>
</gene>
<dbReference type="EMBL" id="KB932207">
    <property type="protein sequence ID" value="KCV68848.1"/>
    <property type="molecule type" value="Genomic_DNA"/>
</dbReference>
<accession>A0A058Z4J5</accession>